<dbReference type="Proteomes" id="UP000186817">
    <property type="component" value="Unassembled WGS sequence"/>
</dbReference>
<name>A0A1Q9F6S1_SYMMI</name>
<evidence type="ECO:0000313" key="2">
    <source>
        <dbReference type="Proteomes" id="UP000186817"/>
    </source>
</evidence>
<proteinExistence type="predicted"/>
<protein>
    <submittedName>
        <fullName evidence="1">Uncharacterized protein</fullName>
    </submittedName>
</protein>
<gene>
    <name evidence="1" type="ORF">AK812_SmicGene396</name>
</gene>
<evidence type="ECO:0000313" key="1">
    <source>
        <dbReference type="EMBL" id="OLQ15395.1"/>
    </source>
</evidence>
<sequence length="373" mass="40225">MGQQLRAQQDRKDLEWAPSSCVRQEGDALWPEHRVPLASAPLTTGLGFERQAAWLLDAVSGQFWWRKASRFRFHTGGSDGELLCKGEGGAVLAQDPGSDPCSLTIAMMLPPGLQLAAHAHVLGERPEATAEDATRRALGTPCPGPAWQTQADARGEARHILLLGACADTPLAWLHLQKAAWLLDVISHEGPDVAKIFDHGALCLFFFTQPLRHSSGLCLRLVSSSFDVSASVFGGDGQGGAQPNTCVFVTLRSTDLDAASQGLETSSDAPQLRATYFSADVAVRQSLPGLRLPRITAIFVNKAALDSYHGIVASCLVQLDWERGAVSCLNFRHELSVPIPHAPGARRPSWEFSELKGIAAWPYQDTRGAGHMP</sequence>
<dbReference type="AlphaFoldDB" id="A0A1Q9F6S1"/>
<organism evidence="1 2">
    <name type="scientific">Symbiodinium microadriaticum</name>
    <name type="common">Dinoflagellate</name>
    <name type="synonym">Zooxanthella microadriatica</name>
    <dbReference type="NCBI Taxonomy" id="2951"/>
    <lineage>
        <taxon>Eukaryota</taxon>
        <taxon>Sar</taxon>
        <taxon>Alveolata</taxon>
        <taxon>Dinophyceae</taxon>
        <taxon>Suessiales</taxon>
        <taxon>Symbiodiniaceae</taxon>
        <taxon>Symbiodinium</taxon>
    </lineage>
</organism>
<accession>A0A1Q9F6S1</accession>
<dbReference type="EMBL" id="LSRX01000004">
    <property type="protein sequence ID" value="OLQ15395.1"/>
    <property type="molecule type" value="Genomic_DNA"/>
</dbReference>
<keyword evidence="2" id="KW-1185">Reference proteome</keyword>
<comment type="caution">
    <text evidence="1">The sequence shown here is derived from an EMBL/GenBank/DDBJ whole genome shotgun (WGS) entry which is preliminary data.</text>
</comment>
<reference evidence="1 2" key="1">
    <citation type="submission" date="2016-02" db="EMBL/GenBank/DDBJ databases">
        <title>Genome analysis of coral dinoflagellate symbionts highlights evolutionary adaptations to a symbiotic lifestyle.</title>
        <authorList>
            <person name="Aranda M."/>
            <person name="Li Y."/>
            <person name="Liew Y.J."/>
            <person name="Baumgarten S."/>
            <person name="Simakov O."/>
            <person name="Wilson M."/>
            <person name="Piel J."/>
            <person name="Ashoor H."/>
            <person name="Bougouffa S."/>
            <person name="Bajic V.B."/>
            <person name="Ryu T."/>
            <person name="Ravasi T."/>
            <person name="Bayer T."/>
            <person name="Micklem G."/>
            <person name="Kim H."/>
            <person name="Bhak J."/>
            <person name="Lajeunesse T.C."/>
            <person name="Voolstra C.R."/>
        </authorList>
    </citation>
    <scope>NUCLEOTIDE SEQUENCE [LARGE SCALE GENOMIC DNA]</scope>
    <source>
        <strain evidence="1 2">CCMP2467</strain>
    </source>
</reference>